<dbReference type="PANTHER" id="PTHR34698:SF2">
    <property type="entry name" value="5-OXOPROLINASE SUBUNIT B"/>
    <property type="match status" value="1"/>
</dbReference>
<dbReference type="InterPro" id="IPR029000">
    <property type="entry name" value="Cyclophilin-like_dom_sf"/>
</dbReference>
<reference evidence="5 6" key="1">
    <citation type="submission" date="2014-08" db="EMBL/GenBank/DDBJ databases">
        <title>Comparative genomics of the Paenibacillus odorifer group.</title>
        <authorList>
            <person name="den Bakker H.C."/>
            <person name="Tsai Y.-C."/>
            <person name="Martin N."/>
            <person name="Korlach J."/>
            <person name="Wiedmann M."/>
        </authorList>
    </citation>
    <scope>NUCLEOTIDE SEQUENCE [LARGE SCALE GENOMIC DNA]</scope>
    <source>
        <strain evidence="5 6">DSM 14472</strain>
    </source>
</reference>
<dbReference type="KEGG" id="pste:PSTEL_11600"/>
<dbReference type="HOGENOM" id="CLU_020207_1_0_9"/>
<sequence>MDCSFFPLGDSAVLVEFGTVIDESVNRRVRAAAREIGRRPFSGFVECVPAYASLAVYYRPAELEASDPGVTYFEQVCALLRDRMKTADDGLEELQRVVEIPVCYGGEFGPDLSFVAEWNGLNEEEVISIHAEGRYQVYALGFAPGFPYMGGMSGKIAAPRRETPRLSIPAGSVGIAGNQTGVYPIETPGGWQIIGRTPLSLFRPGEMPPALLQSGDTIIFRPISPGEYASRRERSQ</sequence>
<dbReference type="GO" id="GO:0005524">
    <property type="term" value="F:ATP binding"/>
    <property type="evidence" value="ECO:0007669"/>
    <property type="project" value="UniProtKB-KW"/>
</dbReference>
<gene>
    <name evidence="5" type="ORF">PSTEL_11600</name>
</gene>
<dbReference type="SUPFAM" id="SSF160467">
    <property type="entry name" value="PH0987 N-terminal domain-like"/>
    <property type="match status" value="1"/>
</dbReference>
<dbReference type="EMBL" id="CP009286">
    <property type="protein sequence ID" value="AIQ63628.1"/>
    <property type="molecule type" value="Genomic_DNA"/>
</dbReference>
<dbReference type="SUPFAM" id="SSF50891">
    <property type="entry name" value="Cyclophilin-like"/>
    <property type="match status" value="1"/>
</dbReference>
<dbReference type="Gene3D" id="3.30.1360.40">
    <property type="match status" value="1"/>
</dbReference>
<feature type="domain" description="Carboxyltransferase" evidence="4">
    <location>
        <begin position="3"/>
        <end position="212"/>
    </location>
</feature>
<protein>
    <submittedName>
        <fullName evidence="5">Kinase inhibitor</fullName>
    </submittedName>
</protein>
<keyword evidence="6" id="KW-1185">Reference proteome</keyword>
<keyword evidence="3" id="KW-0067">ATP-binding</keyword>
<dbReference type="AlphaFoldDB" id="A0A089LWI9"/>
<dbReference type="RefSeq" id="WP_038695311.1">
    <property type="nucleotide sequence ID" value="NZ_CP009286.1"/>
</dbReference>
<evidence type="ECO:0000313" key="5">
    <source>
        <dbReference type="EMBL" id="AIQ63628.1"/>
    </source>
</evidence>
<evidence type="ECO:0000256" key="2">
    <source>
        <dbReference type="ARBA" id="ARBA00022801"/>
    </source>
</evidence>
<dbReference type="InterPro" id="IPR003833">
    <property type="entry name" value="CT_C_D"/>
</dbReference>
<dbReference type="OrthoDB" id="9778567at2"/>
<proteinExistence type="predicted"/>
<evidence type="ECO:0000256" key="3">
    <source>
        <dbReference type="ARBA" id="ARBA00022840"/>
    </source>
</evidence>
<dbReference type="InterPro" id="IPR010016">
    <property type="entry name" value="PxpB"/>
</dbReference>
<dbReference type="Pfam" id="PF02682">
    <property type="entry name" value="CT_C_D"/>
    <property type="match status" value="1"/>
</dbReference>
<keyword evidence="1" id="KW-0547">Nucleotide-binding</keyword>
<dbReference type="GO" id="GO:0016787">
    <property type="term" value="F:hydrolase activity"/>
    <property type="evidence" value="ECO:0007669"/>
    <property type="project" value="UniProtKB-KW"/>
</dbReference>
<organism evidence="5 6">
    <name type="scientific">Paenibacillus stellifer</name>
    <dbReference type="NCBI Taxonomy" id="169760"/>
    <lineage>
        <taxon>Bacteria</taxon>
        <taxon>Bacillati</taxon>
        <taxon>Bacillota</taxon>
        <taxon>Bacilli</taxon>
        <taxon>Bacillales</taxon>
        <taxon>Paenibacillaceae</taxon>
        <taxon>Paenibacillus</taxon>
    </lineage>
</organism>
<keyword evidence="2" id="KW-0378">Hydrolase</keyword>
<evidence type="ECO:0000313" key="6">
    <source>
        <dbReference type="Proteomes" id="UP000029507"/>
    </source>
</evidence>
<dbReference type="Gene3D" id="2.40.100.10">
    <property type="entry name" value="Cyclophilin-like"/>
    <property type="match status" value="1"/>
</dbReference>
<evidence type="ECO:0000256" key="1">
    <source>
        <dbReference type="ARBA" id="ARBA00022741"/>
    </source>
</evidence>
<dbReference type="SMART" id="SM00796">
    <property type="entry name" value="AHS1"/>
    <property type="match status" value="1"/>
</dbReference>
<dbReference type="STRING" id="169760.PSTEL_11600"/>
<evidence type="ECO:0000259" key="4">
    <source>
        <dbReference type="SMART" id="SM00796"/>
    </source>
</evidence>
<name>A0A089LWI9_9BACL</name>
<dbReference type="NCBIfam" id="TIGR00370">
    <property type="entry name" value="5-oxoprolinase subunit PxpB"/>
    <property type="match status" value="1"/>
</dbReference>
<dbReference type="Proteomes" id="UP000029507">
    <property type="component" value="Chromosome"/>
</dbReference>
<dbReference type="PANTHER" id="PTHR34698">
    <property type="entry name" value="5-OXOPROLINASE SUBUNIT B"/>
    <property type="match status" value="1"/>
</dbReference>
<accession>A0A089LWI9</accession>